<dbReference type="STRING" id="493475.GARC_3591"/>
<feature type="compositionally biased region" description="Polar residues" evidence="1">
    <location>
        <begin position="350"/>
        <end position="371"/>
    </location>
</feature>
<comment type="caution">
    <text evidence="3">The sequence shown here is derived from an EMBL/GenBank/DDBJ whole genome shotgun (WGS) entry which is preliminary data.</text>
</comment>
<keyword evidence="2" id="KW-0732">Signal</keyword>
<sequence>MRSQTKYLFIYLCVVCLLIGNLIQIAQAQQVVDSDASEVVEIDQAQLDQMLAPIALYPDTLLSHILVAATYPLEVIQAARWRATNKDLDEQQALDAVEDKDWDPSVKALVPFNDLLQTLSEDLDWLQALGSAFLVNEEQLLASVQNLRQKAYQQGNLTNNDYVNVAQENDEIVIETVHKEVIYVPYYDTRVVYGDWWWHNYQPLFWHRPSHYVFNSGFYWSIGFNMRPNFYFGGFNWRNRHVVANYDYRSHANRRWSNNRQVVRVTEYPRWSHNQHHRRGVQYRVNGQNIVRHINVGNNNIKSNKHYQQIDKQRVLNVSDYARKDHKRNAVQVKQHLTQRSTSERHIKTNKSSNRVTNKQRVIEQHQSPNQHKQKLKNGYQANKTAKFDSVQRNSEKSQKHSSQRTQNNTQKRSTVNTQNSARTYNSNHKSSYKSNSHRASSNKQNKSRPIKVHRQSKSKDKQR</sequence>
<reference evidence="3 4" key="1">
    <citation type="journal article" date="2017" name="Antonie Van Leeuwenhoek">
        <title>Rhizobium rhizosphaerae sp. nov., a novel species isolated from rice rhizosphere.</title>
        <authorList>
            <person name="Zhao J.J."/>
            <person name="Zhang J."/>
            <person name="Zhang R.J."/>
            <person name="Zhang C.W."/>
            <person name="Yin H.Q."/>
            <person name="Zhang X.X."/>
        </authorList>
    </citation>
    <scope>NUCLEOTIDE SEQUENCE [LARGE SCALE GENOMIC DNA]</scope>
    <source>
        <strain evidence="3 4">BSs20135</strain>
    </source>
</reference>
<gene>
    <name evidence="3" type="ORF">GARC_3591</name>
</gene>
<accession>K6ZAS3</accession>
<dbReference type="RefSeq" id="WP_007622571.1">
    <property type="nucleotide sequence ID" value="NZ_BAEO01000055.1"/>
</dbReference>
<dbReference type="Proteomes" id="UP000006327">
    <property type="component" value="Unassembled WGS sequence"/>
</dbReference>
<dbReference type="Pfam" id="PF11737">
    <property type="entry name" value="DUF3300"/>
    <property type="match status" value="1"/>
</dbReference>
<keyword evidence="4" id="KW-1185">Reference proteome</keyword>
<evidence type="ECO:0000256" key="1">
    <source>
        <dbReference type="SAM" id="MobiDB-lite"/>
    </source>
</evidence>
<dbReference type="EMBL" id="BAEO01000055">
    <property type="protein sequence ID" value="GAC20545.1"/>
    <property type="molecule type" value="Genomic_DNA"/>
</dbReference>
<protein>
    <recommendedName>
        <fullName evidence="5">DUF3300 domain-containing protein</fullName>
    </recommendedName>
</protein>
<feature type="compositionally biased region" description="Polar residues" evidence="1">
    <location>
        <begin position="404"/>
        <end position="424"/>
    </location>
</feature>
<proteinExistence type="predicted"/>
<dbReference type="PANTHER" id="PTHR40269:SF1">
    <property type="entry name" value="OUTER MEMBRANE PROTEIN"/>
    <property type="match status" value="1"/>
</dbReference>
<name>K6ZAS3_9ALTE</name>
<feature type="region of interest" description="Disordered" evidence="1">
    <location>
        <begin position="333"/>
        <end position="464"/>
    </location>
</feature>
<feature type="compositionally biased region" description="Basic residues" evidence="1">
    <location>
        <begin position="446"/>
        <end position="457"/>
    </location>
</feature>
<evidence type="ECO:0000313" key="4">
    <source>
        <dbReference type="Proteomes" id="UP000006327"/>
    </source>
</evidence>
<evidence type="ECO:0008006" key="5">
    <source>
        <dbReference type="Google" id="ProtNLM"/>
    </source>
</evidence>
<feature type="chain" id="PRO_5003900767" description="DUF3300 domain-containing protein" evidence="2">
    <location>
        <begin position="29"/>
        <end position="464"/>
    </location>
</feature>
<evidence type="ECO:0000313" key="3">
    <source>
        <dbReference type="EMBL" id="GAC20545.1"/>
    </source>
</evidence>
<feature type="signal peptide" evidence="2">
    <location>
        <begin position="1"/>
        <end position="28"/>
    </location>
</feature>
<dbReference type="PANTHER" id="PTHR40269">
    <property type="entry name" value="OUTER MEMBRANE PROTEIN-RELATED"/>
    <property type="match status" value="1"/>
</dbReference>
<dbReference type="eggNOG" id="COG3064">
    <property type="taxonomic scope" value="Bacteria"/>
</dbReference>
<organism evidence="3 4">
    <name type="scientific">Paraglaciecola arctica BSs20135</name>
    <dbReference type="NCBI Taxonomy" id="493475"/>
    <lineage>
        <taxon>Bacteria</taxon>
        <taxon>Pseudomonadati</taxon>
        <taxon>Pseudomonadota</taxon>
        <taxon>Gammaproteobacteria</taxon>
        <taxon>Alteromonadales</taxon>
        <taxon>Alteromonadaceae</taxon>
        <taxon>Paraglaciecola</taxon>
    </lineage>
</organism>
<dbReference type="AlphaFoldDB" id="K6ZAS3"/>
<evidence type="ECO:0000256" key="2">
    <source>
        <dbReference type="SAM" id="SignalP"/>
    </source>
</evidence>
<dbReference type="InterPro" id="IPR021728">
    <property type="entry name" value="DUF3300"/>
</dbReference>
<dbReference type="OrthoDB" id="197257at2"/>
<feature type="compositionally biased region" description="Low complexity" evidence="1">
    <location>
        <begin position="425"/>
        <end position="435"/>
    </location>
</feature>